<feature type="domain" description="Phospholipid/glycerol acyltransferase" evidence="2">
    <location>
        <begin position="77"/>
        <end position="197"/>
    </location>
</feature>
<dbReference type="InterPro" id="IPR002123">
    <property type="entry name" value="Plipid/glycerol_acylTrfase"/>
</dbReference>
<evidence type="ECO:0000259" key="2">
    <source>
        <dbReference type="SMART" id="SM00563"/>
    </source>
</evidence>
<comment type="caution">
    <text evidence="3">The sequence shown here is derived from an EMBL/GenBank/DDBJ whole genome shotgun (WGS) entry which is preliminary data.</text>
</comment>
<accession>A0A2P2DAQ3</accession>
<keyword evidence="1" id="KW-0472">Membrane</keyword>
<keyword evidence="1" id="KW-1133">Transmembrane helix</keyword>
<protein>
    <submittedName>
        <fullName evidence="3">Acyltransferase</fullName>
    </submittedName>
</protein>
<gene>
    <name evidence="3" type="ORF">LPTSP2_09920</name>
</gene>
<sequence>MGKLQFFVVLCYAIPVLVILFPIGLTFSYLFKITKLDRWSNRINNFLGYFWYRSFFILTGRKLDFSQGSWDPNGNNRFLICNHTNALEVPLIVSLPYLTKSKDVRLSYLGGDIIQRYKIIPLMMHKTIVEAVIYSEKKPNFRNFKTDVLRVLKTRSIFLYPEGERTFTEEIQPFQTGVMKIAYKFNIDIDVFVVSGFMGYSSLPKYQHLTKSKTIYFHYCGSILAKDYPTFEEYLAKAETLMKEKKQILETKEKTFILQN</sequence>
<keyword evidence="4" id="KW-1185">Reference proteome</keyword>
<dbReference type="RefSeq" id="WP_108958868.1">
    <property type="nucleotide sequence ID" value="NZ_BFAZ01000005.1"/>
</dbReference>
<dbReference type="EMBL" id="BFAZ01000005">
    <property type="protein sequence ID" value="GBF41711.1"/>
    <property type="molecule type" value="Genomic_DNA"/>
</dbReference>
<dbReference type="Proteomes" id="UP000245206">
    <property type="component" value="Unassembled WGS sequence"/>
</dbReference>
<evidence type="ECO:0000313" key="4">
    <source>
        <dbReference type="Proteomes" id="UP000245206"/>
    </source>
</evidence>
<evidence type="ECO:0000256" key="1">
    <source>
        <dbReference type="SAM" id="Phobius"/>
    </source>
</evidence>
<dbReference type="SUPFAM" id="SSF69593">
    <property type="entry name" value="Glycerol-3-phosphate (1)-acyltransferase"/>
    <property type="match status" value="1"/>
</dbReference>
<proteinExistence type="predicted"/>
<keyword evidence="3" id="KW-0012">Acyltransferase</keyword>
<name>A0A2P2DAQ3_9LEPT</name>
<feature type="transmembrane region" description="Helical" evidence="1">
    <location>
        <begin position="6"/>
        <end position="31"/>
    </location>
</feature>
<dbReference type="Pfam" id="PF01553">
    <property type="entry name" value="Acyltransferase"/>
    <property type="match status" value="1"/>
</dbReference>
<dbReference type="SMART" id="SM00563">
    <property type="entry name" value="PlsC"/>
    <property type="match status" value="1"/>
</dbReference>
<reference evidence="4" key="1">
    <citation type="journal article" date="2019" name="Microbiol. Immunol.">
        <title>Molecular and phenotypic characterization of Leptospira johnsonii sp. nov., Leptospira ellinghausenii sp. nov. and Leptospira ryugenii sp. nov. isolated from soil and water in Japan.</title>
        <authorList>
            <person name="Masuzawa T."/>
            <person name="Saito M."/>
            <person name="Nakao R."/>
            <person name="Nikaido Y."/>
            <person name="Matsumoto M."/>
            <person name="Ogawa M."/>
            <person name="Yokoyama M."/>
            <person name="Hidaka Y."/>
            <person name="Tomita J."/>
            <person name="Sakakibara K."/>
            <person name="Suzuki K."/>
            <person name="Yasuda S."/>
            <person name="Sato H."/>
            <person name="Yamaguchi M."/>
            <person name="Yoshida S.I."/>
            <person name="Koizumi N."/>
            <person name="Kawamura Y."/>
        </authorList>
    </citation>
    <scope>NUCLEOTIDE SEQUENCE [LARGE SCALE GENOMIC DNA]</scope>
    <source>
        <strain evidence="4">E18</strain>
    </source>
</reference>
<dbReference type="AlphaFoldDB" id="A0A2P2DAQ3"/>
<evidence type="ECO:0000313" key="3">
    <source>
        <dbReference type="EMBL" id="GBF41711.1"/>
    </source>
</evidence>
<dbReference type="OrthoDB" id="336148at2"/>
<keyword evidence="1" id="KW-0812">Transmembrane</keyword>
<organism evidence="3 4">
    <name type="scientific">Leptospira ellinghausenii</name>
    <dbReference type="NCBI Taxonomy" id="1917822"/>
    <lineage>
        <taxon>Bacteria</taxon>
        <taxon>Pseudomonadati</taxon>
        <taxon>Spirochaetota</taxon>
        <taxon>Spirochaetia</taxon>
        <taxon>Leptospirales</taxon>
        <taxon>Leptospiraceae</taxon>
        <taxon>Leptospira</taxon>
    </lineage>
</organism>
<keyword evidence="3" id="KW-0808">Transferase</keyword>
<dbReference type="GO" id="GO:0016746">
    <property type="term" value="F:acyltransferase activity"/>
    <property type="evidence" value="ECO:0007669"/>
    <property type="project" value="UniProtKB-KW"/>
</dbReference>